<evidence type="ECO:0000313" key="3">
    <source>
        <dbReference type="Proteomes" id="UP000829291"/>
    </source>
</evidence>
<evidence type="ECO:0000259" key="2">
    <source>
        <dbReference type="PROSITE" id="PS51457"/>
    </source>
</evidence>
<feature type="region of interest" description="Disordered" evidence="1">
    <location>
        <begin position="508"/>
        <end position="576"/>
    </location>
</feature>
<feature type="domain" description="BEN" evidence="2">
    <location>
        <begin position="400"/>
        <end position="508"/>
    </location>
</feature>
<evidence type="ECO:0000313" key="4">
    <source>
        <dbReference type="RefSeq" id="XP_046586008.1"/>
    </source>
</evidence>
<gene>
    <name evidence="5" type="primary">LOC124293891</name>
    <name evidence="4" type="synonym">LOC124292685</name>
</gene>
<feature type="compositionally biased region" description="Basic and acidic residues" evidence="1">
    <location>
        <begin position="185"/>
        <end position="199"/>
    </location>
</feature>
<dbReference type="Pfam" id="PF10523">
    <property type="entry name" value="BEN"/>
    <property type="match status" value="1"/>
</dbReference>
<feature type="compositionally biased region" description="Polar residues" evidence="1">
    <location>
        <begin position="202"/>
        <end position="220"/>
    </location>
</feature>
<feature type="region of interest" description="Disordered" evidence="1">
    <location>
        <begin position="134"/>
        <end position="307"/>
    </location>
</feature>
<feature type="compositionally biased region" description="Basic residues" evidence="1">
    <location>
        <begin position="160"/>
        <end position="169"/>
    </location>
</feature>
<evidence type="ECO:0000256" key="1">
    <source>
        <dbReference type="SAM" id="MobiDB-lite"/>
    </source>
</evidence>
<dbReference type="RefSeq" id="XP_046592729.1">
    <property type="nucleotide sequence ID" value="XM_046736773.1"/>
</dbReference>
<feature type="compositionally biased region" description="Basic and acidic residues" evidence="1">
    <location>
        <begin position="255"/>
        <end position="272"/>
    </location>
</feature>
<dbReference type="GeneID" id="124293891"/>
<dbReference type="Gene3D" id="1.10.10.2590">
    <property type="entry name" value="BEN domain"/>
    <property type="match status" value="1"/>
</dbReference>
<organism evidence="3 5">
    <name type="scientific">Neodiprion lecontei</name>
    <name type="common">Redheaded pine sawfly</name>
    <dbReference type="NCBI Taxonomy" id="441921"/>
    <lineage>
        <taxon>Eukaryota</taxon>
        <taxon>Metazoa</taxon>
        <taxon>Ecdysozoa</taxon>
        <taxon>Arthropoda</taxon>
        <taxon>Hexapoda</taxon>
        <taxon>Insecta</taxon>
        <taxon>Pterygota</taxon>
        <taxon>Neoptera</taxon>
        <taxon>Endopterygota</taxon>
        <taxon>Hymenoptera</taxon>
        <taxon>Tenthredinoidea</taxon>
        <taxon>Diprionidae</taxon>
        <taxon>Diprioninae</taxon>
        <taxon>Neodiprion</taxon>
    </lineage>
</organism>
<keyword evidence="3" id="KW-1185">Reference proteome</keyword>
<dbReference type="Proteomes" id="UP000829291">
    <property type="component" value="Chromosome 2"/>
</dbReference>
<reference evidence="4 5" key="1">
    <citation type="submission" date="2025-05" db="UniProtKB">
        <authorList>
            <consortium name="RefSeq"/>
        </authorList>
    </citation>
    <scope>IDENTIFICATION</scope>
    <source>
        <tissue evidence="4 5">Thorax and Abdomen</tissue>
    </source>
</reference>
<dbReference type="RefSeq" id="XP_046586008.1">
    <property type="nucleotide sequence ID" value="XM_046730052.1"/>
</dbReference>
<dbReference type="PANTHER" id="PTHR14628">
    <property type="entry name" value="BEN DOMAIN-CONTAINING PROTEIN 5"/>
    <property type="match status" value="1"/>
</dbReference>
<feature type="compositionally biased region" description="Polar residues" evidence="1">
    <location>
        <begin position="513"/>
        <end position="522"/>
    </location>
</feature>
<dbReference type="InterPro" id="IPR018379">
    <property type="entry name" value="BEN_domain"/>
</dbReference>
<proteinExistence type="predicted"/>
<accession>A0ABM3FXI4</accession>
<dbReference type="PROSITE" id="PS51457">
    <property type="entry name" value="BEN"/>
    <property type="match status" value="1"/>
</dbReference>
<name>A0ABM3FXI4_NEOLC</name>
<dbReference type="PANTHER" id="PTHR14628:SF1">
    <property type="entry name" value="BEN DOMAIN-CONTAINING PROTEIN 5"/>
    <property type="match status" value="1"/>
</dbReference>
<feature type="compositionally biased region" description="Polar residues" evidence="1">
    <location>
        <begin position="282"/>
        <end position="307"/>
    </location>
</feature>
<evidence type="ECO:0000313" key="5">
    <source>
        <dbReference type="RefSeq" id="XP_046592729.1"/>
    </source>
</evidence>
<feature type="compositionally biased region" description="Basic and acidic residues" evidence="1">
    <location>
        <begin position="553"/>
        <end position="576"/>
    </location>
</feature>
<protein>
    <submittedName>
        <fullName evidence="4">Uncharacterized protein LOC124292685 isoform X1</fullName>
    </submittedName>
    <submittedName>
        <fullName evidence="5">Uncharacterized protein LOC124293891 isoform X1</fullName>
    </submittedName>
</protein>
<sequence length="576" mass="63824">MFALVKFKVQCSRHDMKNIVPVTKINHFDADNIDHRKYYNIKCGPAGSYCQAIILCVDDTIEKLRAKSGEKRQVAPPSNLILSASEISSEDSDALAKRAKKAPSRHESQKIKLKLNEKLEALRQKHVAEDTMTPVGNEVNTIEDDQENIEPGEVHNDKKNMKKSGPIKRKATDADGCGSGKKSTRSHESFGEPVAEKMTKPQKPNSSADKVREAQSSILTEPNAMTPDDVELSKNKQSPDSGLDVGKKSAQSPKALDKPMVEKIVKPAKKPDSSAVKKKGNRSSSMTAKDSNTSAARKTTDNTLDSKNMNSGCDDLSHADLLQQIKNLKAKCSKDETTIASQNLMMKELTTLNMELQRDVIQYFKEFKVMSEQYDGVIRNLEGCNAPPPGHISNDKIHLGHNVWIPYSTYNGAVNRAKSNQMFVKEIAVAVFGYDVLKNSSITGTQSNKFKDKPAKAKLDETKMLAISDIYRHRLLAIQKASEFNTQMELSKVNLYVTRKISDLNKLKKTDKPSTSSMTSSVPEEDDQKSDAGDDIGTNSNITDDVGNSPIRILEDHDNKEENTDAEHTPNEELSE</sequence>
<dbReference type="Proteomes" id="UP000829291">
    <property type="component" value="Chromosome 1"/>
</dbReference>
<feature type="compositionally biased region" description="Acidic residues" evidence="1">
    <location>
        <begin position="141"/>
        <end position="150"/>
    </location>
</feature>
<dbReference type="InterPro" id="IPR040391">
    <property type="entry name" value="BEND5"/>
</dbReference>